<dbReference type="PROSITE" id="PS50199">
    <property type="entry name" value="ZF_RANBP2_2"/>
    <property type="match status" value="2"/>
</dbReference>
<dbReference type="PROSITE" id="PS01358">
    <property type="entry name" value="ZF_RANBP2_1"/>
    <property type="match status" value="2"/>
</dbReference>
<dbReference type="Pfam" id="PF08325">
    <property type="entry name" value="WLM"/>
    <property type="match status" value="1"/>
</dbReference>
<dbReference type="OrthoDB" id="261960at2759"/>
<reference evidence="9" key="1">
    <citation type="journal article" date="2014" name="Proc. Natl. Acad. Sci. U.S.A.">
        <title>Extensive sampling of basidiomycete genomes demonstrates inadequacy of the white-rot/brown-rot paradigm for wood decay fungi.</title>
        <authorList>
            <person name="Riley R."/>
            <person name="Salamov A.A."/>
            <person name="Brown D.W."/>
            <person name="Nagy L.G."/>
            <person name="Floudas D."/>
            <person name="Held B.W."/>
            <person name="Levasseur A."/>
            <person name="Lombard V."/>
            <person name="Morin E."/>
            <person name="Otillar R."/>
            <person name="Lindquist E.A."/>
            <person name="Sun H."/>
            <person name="LaButti K.M."/>
            <person name="Schmutz J."/>
            <person name="Jabbour D."/>
            <person name="Luo H."/>
            <person name="Baker S.E."/>
            <person name="Pisabarro A.G."/>
            <person name="Walton J.D."/>
            <person name="Blanchette R.A."/>
            <person name="Henrissat B."/>
            <person name="Martin F."/>
            <person name="Cullen D."/>
            <person name="Hibbett D.S."/>
            <person name="Grigoriev I.V."/>
        </authorList>
    </citation>
    <scope>NUCLEOTIDE SEQUENCE [LARGE SCALE GENOMIC DNA]</scope>
    <source>
        <strain evidence="9">MUCL 33604</strain>
    </source>
</reference>
<keyword evidence="3" id="KW-0862">Zinc</keyword>
<dbReference type="STRING" id="933084.A0A067QKL8"/>
<dbReference type="PANTHER" id="PTHR46622:SF1">
    <property type="entry name" value="DNA-DEPENDENT METALLOPROTEASE WSS1"/>
    <property type="match status" value="1"/>
</dbReference>
<sequence length="380" mass="41201">MSEIFVQSFTHLKDRPKADQALPLLQKVASLVKPIMRKHSWHLPLLAEFFPESPNLIGLNVNGGEKILLRLRPAWAPDTFYDIEDIVHTMLHELTHNVHGPHDEKFYKFLSGLEDEHDALKRSGYSGEGFYSKGTRLGAGISHDLPPHMARQKALEAAEKRRKLGELMSGGRRLGGASTPRRNMTPRELAAEAAERRAGDEKACGYGLLAQQEAAKAARDSVEDKVIDLTGDSDGDSDIIVVDDKSPKPLRPPQAGGAPSRRPRPNPSSNSVMATKISGSSKEWSCPACTLSNKPDAARCDACDAIRPVSQNPSGGWSCATCTLLNEPGAFRCEACDSIRPSQPGPSSGWTCAACGGADMPHDFWTCTFCGTVKTSSSRN</sequence>
<dbReference type="Gene3D" id="4.10.1060.10">
    <property type="entry name" value="Zinc finger, RanBP2-type"/>
    <property type="match status" value="2"/>
</dbReference>
<dbReference type="InterPro" id="IPR036443">
    <property type="entry name" value="Znf_RanBP2_sf"/>
</dbReference>
<dbReference type="SUPFAM" id="SSF90209">
    <property type="entry name" value="Ran binding protein zinc finger-like"/>
    <property type="match status" value="2"/>
</dbReference>
<evidence type="ECO:0000256" key="2">
    <source>
        <dbReference type="ARBA" id="ARBA00022771"/>
    </source>
</evidence>
<feature type="region of interest" description="Disordered" evidence="5">
    <location>
        <begin position="167"/>
        <end position="196"/>
    </location>
</feature>
<dbReference type="EMBL" id="KL197710">
    <property type="protein sequence ID" value="KDQ63176.1"/>
    <property type="molecule type" value="Genomic_DNA"/>
</dbReference>
<evidence type="ECO:0000259" key="7">
    <source>
        <dbReference type="PROSITE" id="PS51397"/>
    </source>
</evidence>
<dbReference type="InterPro" id="IPR053000">
    <property type="entry name" value="WSS1-like_metalloprotease"/>
</dbReference>
<evidence type="ECO:0000313" key="9">
    <source>
        <dbReference type="Proteomes" id="UP000027265"/>
    </source>
</evidence>
<evidence type="ECO:0000256" key="1">
    <source>
        <dbReference type="ARBA" id="ARBA00022723"/>
    </source>
</evidence>
<dbReference type="InterPro" id="IPR013536">
    <property type="entry name" value="WLM_dom"/>
</dbReference>
<dbReference type="GO" id="GO:0005634">
    <property type="term" value="C:nucleus"/>
    <property type="evidence" value="ECO:0007669"/>
    <property type="project" value="TreeGrafter"/>
</dbReference>
<dbReference type="SMART" id="SM00547">
    <property type="entry name" value="ZnF_RBZ"/>
    <property type="match status" value="3"/>
</dbReference>
<evidence type="ECO:0000313" key="8">
    <source>
        <dbReference type="EMBL" id="KDQ63176.1"/>
    </source>
</evidence>
<dbReference type="Proteomes" id="UP000027265">
    <property type="component" value="Unassembled WGS sequence"/>
</dbReference>
<accession>A0A067QKL8</accession>
<proteinExistence type="predicted"/>
<evidence type="ECO:0000256" key="5">
    <source>
        <dbReference type="SAM" id="MobiDB-lite"/>
    </source>
</evidence>
<keyword evidence="9" id="KW-1185">Reference proteome</keyword>
<dbReference type="InterPro" id="IPR001876">
    <property type="entry name" value="Znf_RanBP2"/>
</dbReference>
<feature type="region of interest" description="Disordered" evidence="5">
    <location>
        <begin position="228"/>
        <end position="276"/>
    </location>
</feature>
<feature type="domain" description="WLM" evidence="7">
    <location>
        <begin position="1"/>
        <end position="199"/>
    </location>
</feature>
<evidence type="ECO:0000259" key="6">
    <source>
        <dbReference type="PROSITE" id="PS50199"/>
    </source>
</evidence>
<dbReference type="GO" id="GO:0006281">
    <property type="term" value="P:DNA repair"/>
    <property type="evidence" value="ECO:0007669"/>
    <property type="project" value="TreeGrafter"/>
</dbReference>
<evidence type="ECO:0000256" key="4">
    <source>
        <dbReference type="PROSITE-ProRule" id="PRU00322"/>
    </source>
</evidence>
<dbReference type="GO" id="GO:0008237">
    <property type="term" value="F:metallopeptidase activity"/>
    <property type="evidence" value="ECO:0007669"/>
    <property type="project" value="TreeGrafter"/>
</dbReference>
<keyword evidence="2 4" id="KW-0863">Zinc-finger</keyword>
<evidence type="ECO:0000256" key="3">
    <source>
        <dbReference type="ARBA" id="ARBA00022833"/>
    </source>
</evidence>
<dbReference type="Pfam" id="PF00641">
    <property type="entry name" value="Zn_ribbon_RanBP"/>
    <property type="match status" value="2"/>
</dbReference>
<dbReference type="InParanoid" id="A0A067QKL8"/>
<dbReference type="HOGENOM" id="CLU_023057_0_0_1"/>
<evidence type="ECO:0008006" key="10">
    <source>
        <dbReference type="Google" id="ProtNLM"/>
    </source>
</evidence>
<feature type="domain" description="RanBP2-type" evidence="6">
    <location>
        <begin position="313"/>
        <end position="342"/>
    </location>
</feature>
<name>A0A067QKL8_9AGAM</name>
<feature type="domain" description="RanBP2-type" evidence="6">
    <location>
        <begin position="280"/>
        <end position="309"/>
    </location>
</feature>
<dbReference type="GO" id="GO:0008270">
    <property type="term" value="F:zinc ion binding"/>
    <property type="evidence" value="ECO:0007669"/>
    <property type="project" value="UniProtKB-KW"/>
</dbReference>
<keyword evidence="1" id="KW-0479">Metal-binding</keyword>
<protein>
    <recommendedName>
        <fullName evidence="10">WLM domain-containing protein</fullName>
    </recommendedName>
</protein>
<dbReference type="PROSITE" id="PS51397">
    <property type="entry name" value="WLM"/>
    <property type="match status" value="1"/>
</dbReference>
<organism evidence="8 9">
    <name type="scientific">Jaapia argillacea MUCL 33604</name>
    <dbReference type="NCBI Taxonomy" id="933084"/>
    <lineage>
        <taxon>Eukaryota</taxon>
        <taxon>Fungi</taxon>
        <taxon>Dikarya</taxon>
        <taxon>Basidiomycota</taxon>
        <taxon>Agaricomycotina</taxon>
        <taxon>Agaricomycetes</taxon>
        <taxon>Agaricomycetidae</taxon>
        <taxon>Jaapiales</taxon>
        <taxon>Jaapiaceae</taxon>
        <taxon>Jaapia</taxon>
    </lineage>
</organism>
<gene>
    <name evidence="8" type="ORF">JAAARDRAFT_188782</name>
</gene>
<dbReference type="PANTHER" id="PTHR46622">
    <property type="entry name" value="DNA-DEPENDENT METALLOPROTEASE WSS1"/>
    <property type="match status" value="1"/>
</dbReference>
<dbReference type="AlphaFoldDB" id="A0A067QKL8"/>